<organism evidence="1 2">
    <name type="scientific">Punica granatum</name>
    <name type="common">Pomegranate</name>
    <dbReference type="NCBI Taxonomy" id="22663"/>
    <lineage>
        <taxon>Eukaryota</taxon>
        <taxon>Viridiplantae</taxon>
        <taxon>Streptophyta</taxon>
        <taxon>Embryophyta</taxon>
        <taxon>Tracheophyta</taxon>
        <taxon>Spermatophyta</taxon>
        <taxon>Magnoliopsida</taxon>
        <taxon>eudicotyledons</taxon>
        <taxon>Gunneridae</taxon>
        <taxon>Pentapetalae</taxon>
        <taxon>rosids</taxon>
        <taxon>malvids</taxon>
        <taxon>Myrtales</taxon>
        <taxon>Lythraceae</taxon>
        <taxon>Punica</taxon>
    </lineage>
</organism>
<gene>
    <name evidence="1" type="ORF">CRG98_041954</name>
</gene>
<keyword evidence="2" id="KW-1185">Reference proteome</keyword>
<accession>A0A2I0I132</accession>
<dbReference type="InterPro" id="IPR011989">
    <property type="entry name" value="ARM-like"/>
</dbReference>
<dbReference type="STRING" id="22663.A0A2I0I132"/>
<dbReference type="InterPro" id="IPR016024">
    <property type="entry name" value="ARM-type_fold"/>
</dbReference>
<name>A0A2I0I132_PUNGR</name>
<protein>
    <recommendedName>
        <fullName evidence="3">26S proteasome non-ATPase regulatory subunit 5</fullName>
    </recommendedName>
</protein>
<dbReference type="EMBL" id="PGOL01004345">
    <property type="protein sequence ID" value="PKI37661.1"/>
    <property type="molecule type" value="Genomic_DNA"/>
</dbReference>
<dbReference type="Proteomes" id="UP000233551">
    <property type="component" value="Unassembled WGS sequence"/>
</dbReference>
<dbReference type="AlphaFoldDB" id="A0A2I0I132"/>
<sequence length="489" mass="53637">MEEEKVAYDSSQLLDAASDFAYYPGVQNDGAVKEFLDRFPLPVIINALQTKSDVPGLENVLVNCLERAFRTKYGASFIPHYMPFIEVGLKADSPAVKTLACKTVRCLLENNEGKTFSVKLIKECNIYPLLLDCLVNGDEQVSAASLDAIKVLASFQEGRDIVFPPNSDEATHLGNLAARCTSLGRVRVLALIVKLFSISSSMASVIFNMNLLSLLEAEMRNTDDTLIKLSILELFYELTEIQHGTEFLSATTLLQLLESITSNQSADSILRSRAMAISGRLLSRENIYVYVDEPATQGATLLLSSPNPAARHIVQAAFDRQGRGKIQLAALHALGNLAGEVRSENSVILNSGAEEALRFLIYETASKSSKLTPSGLFLSVLQQESATRLAAYRMLTALVARPWCLMEIFSKQEILDTVTNPTTETSKIGMEARHNCCKAILEAFSSSNLVGDPTFAKVVTKLQEAVRRGPYLGRKHAEAQPVVMTAERF</sequence>
<dbReference type="Gene3D" id="1.25.10.10">
    <property type="entry name" value="Leucine-rich Repeat Variant"/>
    <property type="match status" value="1"/>
</dbReference>
<proteinExistence type="predicted"/>
<dbReference type="GO" id="GO:0043248">
    <property type="term" value="P:proteasome assembly"/>
    <property type="evidence" value="ECO:0007669"/>
    <property type="project" value="InterPro"/>
</dbReference>
<dbReference type="InterPro" id="IPR019538">
    <property type="entry name" value="PSMD5"/>
</dbReference>
<dbReference type="Pfam" id="PF10508">
    <property type="entry name" value="Proteasom_PSMB"/>
    <property type="match status" value="1"/>
</dbReference>
<comment type="caution">
    <text evidence="1">The sequence shown here is derived from an EMBL/GenBank/DDBJ whole genome shotgun (WGS) entry which is preliminary data.</text>
</comment>
<evidence type="ECO:0008006" key="3">
    <source>
        <dbReference type="Google" id="ProtNLM"/>
    </source>
</evidence>
<dbReference type="SUPFAM" id="SSF48371">
    <property type="entry name" value="ARM repeat"/>
    <property type="match status" value="1"/>
</dbReference>
<evidence type="ECO:0000313" key="1">
    <source>
        <dbReference type="EMBL" id="PKI37661.1"/>
    </source>
</evidence>
<reference evidence="1 2" key="1">
    <citation type="submission" date="2017-11" db="EMBL/GenBank/DDBJ databases">
        <title>De-novo sequencing of pomegranate (Punica granatum L.) genome.</title>
        <authorList>
            <person name="Akparov Z."/>
            <person name="Amiraslanov A."/>
            <person name="Hajiyeva S."/>
            <person name="Abbasov M."/>
            <person name="Kaur K."/>
            <person name="Hamwieh A."/>
            <person name="Solovyev V."/>
            <person name="Salamov A."/>
            <person name="Braich B."/>
            <person name="Kosarev P."/>
            <person name="Mahmoud A."/>
            <person name="Hajiyev E."/>
            <person name="Babayeva S."/>
            <person name="Izzatullayeva V."/>
            <person name="Mammadov A."/>
            <person name="Mammadov A."/>
            <person name="Sharifova S."/>
            <person name="Ojaghi J."/>
            <person name="Eynullazada K."/>
            <person name="Bayramov B."/>
            <person name="Abdulazimova A."/>
            <person name="Shahmuradov I."/>
        </authorList>
    </citation>
    <scope>NUCLEOTIDE SEQUENCE [LARGE SCALE GENOMIC DNA]</scope>
    <source>
        <strain evidence="2">cv. AG2017</strain>
        <tissue evidence="1">Leaf</tissue>
    </source>
</reference>
<dbReference type="PANTHER" id="PTHR13554">
    <property type="entry name" value="26S PROTEASOME NON-ATPASE REGULATORY SUBUNIT 5-RELATED"/>
    <property type="match status" value="1"/>
</dbReference>
<dbReference type="PANTHER" id="PTHR13554:SF10">
    <property type="entry name" value="26S PROTEASOME NON-ATPASE REGULATORY SUBUNIT 5"/>
    <property type="match status" value="1"/>
</dbReference>
<dbReference type="GO" id="GO:0005829">
    <property type="term" value="C:cytosol"/>
    <property type="evidence" value="ECO:0007669"/>
    <property type="project" value="TreeGrafter"/>
</dbReference>
<evidence type="ECO:0000313" key="2">
    <source>
        <dbReference type="Proteomes" id="UP000233551"/>
    </source>
</evidence>